<organism evidence="1 2">
    <name type="scientific">Alishewanella aestuarii B11</name>
    <dbReference type="NCBI Taxonomy" id="1197174"/>
    <lineage>
        <taxon>Bacteria</taxon>
        <taxon>Pseudomonadati</taxon>
        <taxon>Pseudomonadota</taxon>
        <taxon>Gammaproteobacteria</taxon>
        <taxon>Alteromonadales</taxon>
        <taxon>Alteromonadaceae</taxon>
        <taxon>Alishewanella</taxon>
    </lineage>
</organism>
<accession>J1Q355</accession>
<evidence type="ECO:0000313" key="2">
    <source>
        <dbReference type="Proteomes" id="UP000012043"/>
    </source>
</evidence>
<sequence length="73" mass="7738">MGLLQMVMAVALFFLASLSSFTGSGWLAVSHLAGLVFNNSSLPLFGFASAASRASPVWAANKQRHLTRTAQLL</sequence>
<dbReference type="AlphaFoldDB" id="J1Q355"/>
<reference evidence="1 2" key="1">
    <citation type="journal article" date="2012" name="J. Bacteriol.">
        <title>Genome Sequence of Pectin-Degrading Alishewanella aestuarii Strain B11T, Isolated from Tidal Flat Sediment.</title>
        <authorList>
            <person name="Jung J."/>
            <person name="Choi S."/>
            <person name="Chun J."/>
            <person name="Park W."/>
        </authorList>
    </citation>
    <scope>NUCLEOTIDE SEQUENCE [LARGE SCALE GENOMIC DNA]</scope>
    <source>
        <strain evidence="1 2">B11</strain>
    </source>
</reference>
<evidence type="ECO:0000313" key="1">
    <source>
        <dbReference type="EMBL" id="EJI85528.1"/>
    </source>
</evidence>
<comment type="caution">
    <text evidence="1">The sequence shown here is derived from an EMBL/GenBank/DDBJ whole genome shotgun (WGS) entry which is preliminary data.</text>
</comment>
<dbReference type="Proteomes" id="UP000012043">
    <property type="component" value="Unassembled WGS sequence"/>
</dbReference>
<dbReference type="EMBL" id="ALAB01000023">
    <property type="protein sequence ID" value="EJI85528.1"/>
    <property type="molecule type" value="Genomic_DNA"/>
</dbReference>
<gene>
    <name evidence="1" type="ORF">AEST_16240</name>
</gene>
<keyword evidence="2" id="KW-1185">Reference proteome</keyword>
<dbReference type="PATRIC" id="fig|1197174.4.peg.1593"/>
<name>J1Q355_9ALTE</name>
<protein>
    <submittedName>
        <fullName evidence="1">Uncharacterized protein</fullName>
    </submittedName>
</protein>
<proteinExistence type="predicted"/>